<dbReference type="EMBL" id="BMUT01000004">
    <property type="protein sequence ID" value="GGX77272.1"/>
    <property type="molecule type" value="Genomic_DNA"/>
</dbReference>
<evidence type="ECO:0000313" key="2">
    <source>
        <dbReference type="Proteomes" id="UP000659223"/>
    </source>
</evidence>
<protein>
    <submittedName>
        <fullName evidence="1">Uncharacterized protein</fullName>
    </submittedName>
</protein>
<sequence>MTQAKTELQSRARELRRAGRTYDEIVAELGVSKSSVSLWVRDLPKPDRKRAHAKLMAEARREPLRRARELKRRQAKEAAKGEIGRLADRELFIAGIALYWAEGTKSKPHHTSERVVFVNSDPDMISLYLAWLRLLGVDGSRLRFHVMIHESADVTAAESFWAEHVGHVGHFGKTTLKKHNPKLSAKTSVTAIAAASPCEYWTARTCTVASKAGGTA</sequence>
<dbReference type="Proteomes" id="UP000659223">
    <property type="component" value="Unassembled WGS sequence"/>
</dbReference>
<dbReference type="Gene3D" id="1.10.10.60">
    <property type="entry name" value="Homeodomain-like"/>
    <property type="match status" value="1"/>
</dbReference>
<gene>
    <name evidence="1" type="ORF">GCM10010324_23460</name>
</gene>
<keyword evidence="2" id="KW-1185">Reference proteome</keyword>
<organism evidence="1 2">
    <name type="scientific">Streptomyces hiroshimensis</name>
    <dbReference type="NCBI Taxonomy" id="66424"/>
    <lineage>
        <taxon>Bacteria</taxon>
        <taxon>Bacillati</taxon>
        <taxon>Actinomycetota</taxon>
        <taxon>Actinomycetes</taxon>
        <taxon>Kitasatosporales</taxon>
        <taxon>Streptomycetaceae</taxon>
        <taxon>Streptomyces</taxon>
    </lineage>
</organism>
<proteinExistence type="predicted"/>
<accession>A0ABQ2YBQ7</accession>
<comment type="caution">
    <text evidence="1">The sequence shown here is derived from an EMBL/GenBank/DDBJ whole genome shotgun (WGS) entry which is preliminary data.</text>
</comment>
<name>A0ABQ2YBQ7_9ACTN</name>
<evidence type="ECO:0000313" key="1">
    <source>
        <dbReference type="EMBL" id="GGX77272.1"/>
    </source>
</evidence>
<reference evidence="2" key="1">
    <citation type="journal article" date="2019" name="Int. J. Syst. Evol. Microbiol.">
        <title>The Global Catalogue of Microorganisms (GCM) 10K type strain sequencing project: providing services to taxonomists for standard genome sequencing and annotation.</title>
        <authorList>
            <consortium name="The Broad Institute Genomics Platform"/>
            <consortium name="The Broad Institute Genome Sequencing Center for Infectious Disease"/>
            <person name="Wu L."/>
            <person name="Ma J."/>
        </authorList>
    </citation>
    <scope>NUCLEOTIDE SEQUENCE [LARGE SCALE GENOMIC DNA]</scope>
    <source>
        <strain evidence="2">JCM 4586</strain>
    </source>
</reference>